<evidence type="ECO:0000256" key="2">
    <source>
        <dbReference type="ARBA" id="ARBA00001970"/>
    </source>
</evidence>
<organism evidence="12 13">
    <name type="scientific">Citrus sinensis</name>
    <name type="common">Sweet orange</name>
    <name type="synonym">Citrus aurantium var. sinensis</name>
    <dbReference type="NCBI Taxonomy" id="2711"/>
    <lineage>
        <taxon>Eukaryota</taxon>
        <taxon>Viridiplantae</taxon>
        <taxon>Streptophyta</taxon>
        <taxon>Embryophyta</taxon>
        <taxon>Tracheophyta</taxon>
        <taxon>Spermatophyta</taxon>
        <taxon>Magnoliopsida</taxon>
        <taxon>eudicotyledons</taxon>
        <taxon>Gunneridae</taxon>
        <taxon>Pentapetalae</taxon>
        <taxon>rosids</taxon>
        <taxon>malvids</taxon>
        <taxon>Sapindales</taxon>
        <taxon>Rutaceae</taxon>
        <taxon>Aurantioideae</taxon>
        <taxon>Citrus</taxon>
    </lineage>
</organism>
<dbReference type="EMBL" id="KK785120">
    <property type="protein sequence ID" value="KDO49148.1"/>
    <property type="molecule type" value="Genomic_DNA"/>
</dbReference>
<dbReference type="GO" id="GO:0020037">
    <property type="term" value="F:heme binding"/>
    <property type="evidence" value="ECO:0007669"/>
    <property type="project" value="InterPro"/>
</dbReference>
<dbReference type="SUPFAM" id="SSF48113">
    <property type="entry name" value="Heme-dependent peroxidases"/>
    <property type="match status" value="1"/>
</dbReference>
<dbReference type="Gene3D" id="1.10.520.10">
    <property type="match status" value="1"/>
</dbReference>
<keyword evidence="8" id="KW-0408">Iron</keyword>
<name>A0A067E247_CITSI</name>
<dbReference type="PROSITE" id="PS50873">
    <property type="entry name" value="PEROXIDASE_4"/>
    <property type="match status" value="1"/>
</dbReference>
<dbReference type="Pfam" id="PF00141">
    <property type="entry name" value="peroxidase"/>
    <property type="match status" value="1"/>
</dbReference>
<dbReference type="InterPro" id="IPR000823">
    <property type="entry name" value="Peroxidase_pln"/>
</dbReference>
<comment type="cofactor">
    <cofactor evidence="2">
        <name>heme b</name>
        <dbReference type="ChEBI" id="CHEBI:60344"/>
    </cofactor>
</comment>
<evidence type="ECO:0000256" key="8">
    <source>
        <dbReference type="ARBA" id="ARBA00023004"/>
    </source>
</evidence>
<dbReference type="GO" id="GO:0046872">
    <property type="term" value="F:metal ion binding"/>
    <property type="evidence" value="ECO:0007669"/>
    <property type="project" value="UniProtKB-KW"/>
</dbReference>
<dbReference type="PANTHER" id="PTHR31388">
    <property type="entry name" value="PEROXIDASE 72-RELATED"/>
    <property type="match status" value="1"/>
</dbReference>
<feature type="domain" description="Plant heme peroxidase family profile" evidence="11">
    <location>
        <begin position="1"/>
        <end position="69"/>
    </location>
</feature>
<evidence type="ECO:0000256" key="4">
    <source>
        <dbReference type="ARBA" id="ARBA00022559"/>
    </source>
</evidence>
<dbReference type="GO" id="GO:0006979">
    <property type="term" value="P:response to oxidative stress"/>
    <property type="evidence" value="ECO:0007669"/>
    <property type="project" value="InterPro"/>
</dbReference>
<keyword evidence="4" id="KW-0575">Peroxidase</keyword>
<evidence type="ECO:0000313" key="12">
    <source>
        <dbReference type="EMBL" id="KDO49148.1"/>
    </source>
</evidence>
<keyword evidence="9" id="KW-0106">Calcium</keyword>
<evidence type="ECO:0000256" key="6">
    <source>
        <dbReference type="ARBA" id="ARBA00022723"/>
    </source>
</evidence>
<dbReference type="InterPro" id="IPR002016">
    <property type="entry name" value="Haem_peroxidase"/>
</dbReference>
<dbReference type="Proteomes" id="UP000027120">
    <property type="component" value="Unassembled WGS sequence"/>
</dbReference>
<dbReference type="GO" id="GO:0140825">
    <property type="term" value="F:lactoperoxidase activity"/>
    <property type="evidence" value="ECO:0007669"/>
    <property type="project" value="UniProtKB-EC"/>
</dbReference>
<proteinExistence type="inferred from homology"/>
<keyword evidence="7" id="KW-0560">Oxidoreductase</keyword>
<evidence type="ECO:0000256" key="3">
    <source>
        <dbReference type="ARBA" id="ARBA00012313"/>
    </source>
</evidence>
<reference evidence="12 13" key="1">
    <citation type="submission" date="2014-04" db="EMBL/GenBank/DDBJ databases">
        <authorList>
            <consortium name="International Citrus Genome Consortium"/>
            <person name="Gmitter F."/>
            <person name="Chen C."/>
            <person name="Farmerie W."/>
            <person name="Harkins T."/>
            <person name="Desany B."/>
            <person name="Mohiuddin M."/>
            <person name="Kodira C."/>
            <person name="Borodovsky M."/>
            <person name="Lomsadze A."/>
            <person name="Burns P."/>
            <person name="Jenkins J."/>
            <person name="Prochnik S."/>
            <person name="Shu S."/>
            <person name="Chapman J."/>
            <person name="Pitluck S."/>
            <person name="Schmutz J."/>
            <person name="Rokhsar D."/>
        </authorList>
    </citation>
    <scope>NUCLEOTIDE SEQUENCE</scope>
</reference>
<keyword evidence="5" id="KW-0349">Heme</keyword>
<protein>
    <recommendedName>
        <fullName evidence="3">peroxidase</fullName>
        <ecNumber evidence="3">1.11.1.7</ecNumber>
    </recommendedName>
</protein>
<dbReference type="InterPro" id="IPR010255">
    <property type="entry name" value="Haem_peroxidase_sf"/>
</dbReference>
<feature type="binding site" evidence="9">
    <location>
        <position position="5"/>
    </location>
    <ligand>
        <name>Ca(2+)</name>
        <dbReference type="ChEBI" id="CHEBI:29108"/>
        <label>1</label>
    </ligand>
</feature>
<evidence type="ECO:0000313" key="13">
    <source>
        <dbReference type="Proteomes" id="UP000027120"/>
    </source>
</evidence>
<feature type="binding site" evidence="9">
    <location>
        <position position="1"/>
    </location>
    <ligand>
        <name>Ca(2+)</name>
        <dbReference type="ChEBI" id="CHEBI:29108"/>
        <label>1</label>
    </ligand>
</feature>
<dbReference type="AlphaFoldDB" id="A0A067E247"/>
<evidence type="ECO:0000256" key="9">
    <source>
        <dbReference type="PIRSR" id="PIRSR600823-3"/>
    </source>
</evidence>
<dbReference type="PANTHER" id="PTHR31388:SF34">
    <property type="entry name" value="PEROXIDASE 10"/>
    <property type="match status" value="1"/>
</dbReference>
<keyword evidence="6 9" id="KW-0479">Metal-binding</keyword>
<accession>A0A067E247</accession>
<feature type="non-terminal residue" evidence="12">
    <location>
        <position position="1"/>
    </location>
</feature>
<comment type="cofactor">
    <cofactor evidence="9">
        <name>Ca(2+)</name>
        <dbReference type="ChEBI" id="CHEBI:29108"/>
    </cofactor>
    <text evidence="9">Binds 2 calcium ions per subunit.</text>
</comment>
<evidence type="ECO:0000256" key="7">
    <source>
        <dbReference type="ARBA" id="ARBA00023002"/>
    </source>
</evidence>
<evidence type="ECO:0000256" key="10">
    <source>
        <dbReference type="RuleBase" id="RU004241"/>
    </source>
</evidence>
<evidence type="ECO:0000256" key="1">
    <source>
        <dbReference type="ARBA" id="ARBA00000189"/>
    </source>
</evidence>
<dbReference type="STRING" id="2711.A0A067E247"/>
<evidence type="ECO:0000259" key="11">
    <source>
        <dbReference type="PROSITE" id="PS50873"/>
    </source>
</evidence>
<dbReference type="EC" id="1.11.1.7" evidence="3"/>
<keyword evidence="13" id="KW-1185">Reference proteome</keyword>
<gene>
    <name evidence="12" type="ORF">CISIN_1g037303mg</name>
</gene>
<comment type="similarity">
    <text evidence="10">Belongs to the peroxidase family.</text>
</comment>
<comment type="catalytic activity">
    <reaction evidence="1">
        <text>2 a phenolic donor + H2O2 = 2 a phenolic radical donor + 2 H2O</text>
        <dbReference type="Rhea" id="RHEA:56136"/>
        <dbReference type="ChEBI" id="CHEBI:15377"/>
        <dbReference type="ChEBI" id="CHEBI:16240"/>
        <dbReference type="ChEBI" id="CHEBI:139520"/>
        <dbReference type="ChEBI" id="CHEBI:139521"/>
        <dbReference type="EC" id="1.11.1.7"/>
    </reaction>
</comment>
<dbReference type="SMR" id="A0A067E247"/>
<evidence type="ECO:0000256" key="5">
    <source>
        <dbReference type="ARBA" id="ARBA00022617"/>
    </source>
</evidence>
<sequence>GCYASILLDDIDDFKWGKNAWPNRNSAQGYEVIDNIKAEVEKACPLTISYSEGPYWPVRLGRRDGLINS</sequence>